<name>J4GMZ1_9APHY</name>
<feature type="compositionally biased region" description="Basic residues" evidence="8">
    <location>
        <begin position="10"/>
        <end position="22"/>
    </location>
</feature>
<dbReference type="GO" id="GO:0005730">
    <property type="term" value="C:nucleolus"/>
    <property type="evidence" value="ECO:0007669"/>
    <property type="project" value="UniProtKB-SubCell"/>
</dbReference>
<dbReference type="EMBL" id="HE796987">
    <property type="protein sequence ID" value="CCM00520.1"/>
    <property type="molecule type" value="Genomic_DNA"/>
</dbReference>
<comment type="similarity">
    <text evidence="3">Belongs to the RSA3 family.</text>
</comment>
<feature type="compositionally biased region" description="Basic and acidic residues" evidence="8">
    <location>
        <begin position="70"/>
        <end position="86"/>
    </location>
</feature>
<dbReference type="GO" id="GO:0030687">
    <property type="term" value="C:preribosome, large subunit precursor"/>
    <property type="evidence" value="ECO:0007669"/>
    <property type="project" value="TreeGrafter"/>
</dbReference>
<dbReference type="InParanoid" id="J4GMZ1"/>
<accession>J4GMZ1</accession>
<evidence type="ECO:0000256" key="8">
    <source>
        <dbReference type="SAM" id="MobiDB-lite"/>
    </source>
</evidence>
<dbReference type="PANTHER" id="PTHR28127:SF1">
    <property type="entry name" value="RIBOSOME ASSEMBLY PROTEIN 3"/>
    <property type="match status" value="1"/>
</dbReference>
<dbReference type="InterPro" id="IPR028217">
    <property type="entry name" value="Rsa3_C"/>
</dbReference>
<evidence type="ECO:0000256" key="6">
    <source>
        <dbReference type="ARBA" id="ARBA00023242"/>
    </source>
</evidence>
<dbReference type="Proteomes" id="UP000006352">
    <property type="component" value="Unassembled WGS sequence"/>
</dbReference>
<keyword evidence="11" id="KW-1185">Reference proteome</keyword>
<evidence type="ECO:0000256" key="3">
    <source>
        <dbReference type="ARBA" id="ARBA00006256"/>
    </source>
</evidence>
<proteinExistence type="inferred from homology"/>
<evidence type="ECO:0000256" key="5">
    <source>
        <dbReference type="ARBA" id="ARBA00022517"/>
    </source>
</evidence>
<dbReference type="RefSeq" id="XP_012179803.1">
    <property type="nucleotide sequence ID" value="XM_012324413.1"/>
</dbReference>
<gene>
    <name evidence="10" type="ORF">FIBRA_02554</name>
</gene>
<evidence type="ECO:0000256" key="7">
    <source>
        <dbReference type="ARBA" id="ARBA00023274"/>
    </source>
</evidence>
<evidence type="ECO:0000256" key="4">
    <source>
        <dbReference type="ARBA" id="ARBA00015339"/>
    </source>
</evidence>
<feature type="compositionally biased region" description="Low complexity" evidence="8">
    <location>
        <begin position="50"/>
        <end position="61"/>
    </location>
</feature>
<dbReference type="GeneID" id="24095431"/>
<dbReference type="STRING" id="599839.J4GMZ1"/>
<evidence type="ECO:0000313" key="10">
    <source>
        <dbReference type="EMBL" id="CCM00520.1"/>
    </source>
</evidence>
<protein>
    <recommendedName>
        <fullName evidence="4">Ribosome assembly protein 3</fullName>
    </recommendedName>
</protein>
<evidence type="ECO:0000256" key="2">
    <source>
        <dbReference type="ARBA" id="ARBA00004604"/>
    </source>
</evidence>
<feature type="region of interest" description="Disordered" evidence="8">
    <location>
        <begin position="1"/>
        <end position="116"/>
    </location>
</feature>
<comment type="subcellular location">
    <subcellularLocation>
        <location evidence="2">Nucleus</location>
        <location evidence="2">Nucleolus</location>
    </subcellularLocation>
</comment>
<evidence type="ECO:0000259" key="9">
    <source>
        <dbReference type="Pfam" id="PF14615"/>
    </source>
</evidence>
<organism evidence="10 11">
    <name type="scientific">Fibroporia radiculosa</name>
    <dbReference type="NCBI Taxonomy" id="599839"/>
    <lineage>
        <taxon>Eukaryota</taxon>
        <taxon>Fungi</taxon>
        <taxon>Dikarya</taxon>
        <taxon>Basidiomycota</taxon>
        <taxon>Agaricomycotina</taxon>
        <taxon>Agaricomycetes</taxon>
        <taxon>Polyporales</taxon>
        <taxon>Fibroporiaceae</taxon>
        <taxon>Fibroporia</taxon>
    </lineage>
</organism>
<dbReference type="Pfam" id="PF14615">
    <property type="entry name" value="Rsa3"/>
    <property type="match status" value="1"/>
</dbReference>
<dbReference type="InterPro" id="IPR051898">
    <property type="entry name" value="Ribosome_Assembly_3"/>
</dbReference>
<dbReference type="HOGENOM" id="CLU_116417_1_0_1"/>
<keyword evidence="7" id="KW-0687">Ribonucleoprotein</keyword>
<dbReference type="OrthoDB" id="69550at2759"/>
<dbReference type="PANTHER" id="PTHR28127">
    <property type="entry name" value="RIBOSOME ASSEMBLY PROTEIN 3"/>
    <property type="match status" value="1"/>
</dbReference>
<evidence type="ECO:0000313" key="11">
    <source>
        <dbReference type="Proteomes" id="UP000006352"/>
    </source>
</evidence>
<keyword evidence="6" id="KW-0539">Nucleus</keyword>
<feature type="domain" description="Ribosome-assembly protein 3 C-terminal" evidence="9">
    <location>
        <begin position="124"/>
        <end position="169"/>
    </location>
</feature>
<comment type="function">
    <text evidence="1">Required for efficient biogenesis of the 60S ribosomal subunit.</text>
</comment>
<sequence length="192" mass="20838">MVAPPAKPTLPRKRNRKRKRRAVSSSSSDDSDDSDSDAPKPAAPAPQPSVPAASSSSSSDSSSDDDSDDDPRPPQIHKEVEIDHHLAHTRPRSPSLSPPPTAVPAFLPSQAPDQQSEQILRNRFRKFWMSSVADAFRNDLEEIRKEPNMSTSRLALLIDSLASGADVFTASTRGRGTDINEMEVVLDDSPSS</sequence>
<dbReference type="GO" id="GO:0000027">
    <property type="term" value="P:ribosomal large subunit assembly"/>
    <property type="evidence" value="ECO:0007669"/>
    <property type="project" value="TreeGrafter"/>
</dbReference>
<keyword evidence="5" id="KW-0690">Ribosome biogenesis</keyword>
<evidence type="ECO:0000256" key="1">
    <source>
        <dbReference type="ARBA" id="ARBA00003035"/>
    </source>
</evidence>
<reference evidence="10 11" key="1">
    <citation type="journal article" date="2012" name="Appl. Environ. Microbiol.">
        <title>Short-read sequencing for genomic analysis of the brown rot fungus Fibroporia radiculosa.</title>
        <authorList>
            <person name="Tang J.D."/>
            <person name="Perkins A.D."/>
            <person name="Sonstegard T.S."/>
            <person name="Schroeder S.G."/>
            <person name="Burgess S.C."/>
            <person name="Diehl S.V."/>
        </authorList>
    </citation>
    <scope>NUCLEOTIDE SEQUENCE [LARGE SCALE GENOMIC DNA]</scope>
    <source>
        <strain evidence="10 11">TFFH 294</strain>
    </source>
</reference>
<dbReference type="AlphaFoldDB" id="J4GMZ1"/>